<evidence type="ECO:0000313" key="8">
    <source>
        <dbReference type="EMBL" id="MFD2256934.1"/>
    </source>
</evidence>
<proteinExistence type="predicted"/>
<name>A0ABW5DAJ5_9BACT</name>
<accession>A0ABW5DAJ5</accession>
<dbReference type="InterPro" id="IPR010432">
    <property type="entry name" value="RDD"/>
</dbReference>
<comment type="subcellular location">
    <subcellularLocation>
        <location evidence="1">Membrane</location>
        <topology evidence="1">Multi-pass membrane protein</topology>
    </subcellularLocation>
</comment>
<feature type="transmembrane region" description="Helical" evidence="5">
    <location>
        <begin position="100"/>
        <end position="121"/>
    </location>
</feature>
<evidence type="ECO:0000256" key="3">
    <source>
        <dbReference type="ARBA" id="ARBA00022989"/>
    </source>
</evidence>
<evidence type="ECO:0000256" key="1">
    <source>
        <dbReference type="ARBA" id="ARBA00004141"/>
    </source>
</evidence>
<dbReference type="Pfam" id="PF14237">
    <property type="entry name" value="GYF_2"/>
    <property type="match status" value="1"/>
</dbReference>
<gene>
    <name evidence="8" type="ORF">ACFSSA_09620</name>
</gene>
<organism evidence="8 9">
    <name type="scientific">Luteolibacter algae</name>
    <dbReference type="NCBI Taxonomy" id="454151"/>
    <lineage>
        <taxon>Bacteria</taxon>
        <taxon>Pseudomonadati</taxon>
        <taxon>Verrucomicrobiota</taxon>
        <taxon>Verrucomicrobiia</taxon>
        <taxon>Verrucomicrobiales</taxon>
        <taxon>Verrucomicrobiaceae</taxon>
        <taxon>Luteolibacter</taxon>
    </lineage>
</organism>
<evidence type="ECO:0000256" key="2">
    <source>
        <dbReference type="ARBA" id="ARBA00022692"/>
    </source>
</evidence>
<dbReference type="EMBL" id="JBHUIT010000017">
    <property type="protein sequence ID" value="MFD2256934.1"/>
    <property type="molecule type" value="Genomic_DNA"/>
</dbReference>
<feature type="domain" description="RDD" evidence="6">
    <location>
        <begin position="96"/>
        <end position="221"/>
    </location>
</feature>
<evidence type="ECO:0000256" key="5">
    <source>
        <dbReference type="SAM" id="Phobius"/>
    </source>
</evidence>
<keyword evidence="4 5" id="KW-0472">Membrane</keyword>
<comment type="caution">
    <text evidence="8">The sequence shown here is derived from an EMBL/GenBank/DDBJ whole genome shotgun (WGS) entry which is preliminary data.</text>
</comment>
<dbReference type="InterPro" id="IPR025640">
    <property type="entry name" value="GYF_2"/>
</dbReference>
<sequence>MEIWLIQNGKKRGPYPDYDIRSRIAHRELDPETIAWHEGLAEWTEIGKMDLFRKEFPEKESVATPPELPRKYLERAESAETVSPSATELPKPRKYLIRRFWARWLDLTFYTTIWWLLMYLAGKDIGLALLNPWLQLSLYIPWFALEAWMLQRNATTLGKWLMGLRVINEDGSKLHLKNSVWRSVRVMVTGIGFGWGLLSLLCQAMSWFTTRRIGKPIWDYLGAHKVVASELNALKIIVMVFLFFVCAQLQLAVKGPHLQKMMLEKNPEYKEFFEQANLRYFPINKK</sequence>
<dbReference type="Pfam" id="PF06271">
    <property type="entry name" value="RDD"/>
    <property type="match status" value="1"/>
</dbReference>
<feature type="domain" description="GYF" evidence="7">
    <location>
        <begin position="5"/>
        <end position="48"/>
    </location>
</feature>
<evidence type="ECO:0000259" key="7">
    <source>
        <dbReference type="Pfam" id="PF14237"/>
    </source>
</evidence>
<evidence type="ECO:0000256" key="4">
    <source>
        <dbReference type="ARBA" id="ARBA00023136"/>
    </source>
</evidence>
<keyword evidence="9" id="KW-1185">Reference proteome</keyword>
<dbReference type="Proteomes" id="UP001597375">
    <property type="component" value="Unassembled WGS sequence"/>
</dbReference>
<dbReference type="RefSeq" id="WP_386820222.1">
    <property type="nucleotide sequence ID" value="NZ_JBHUIT010000017.1"/>
</dbReference>
<feature type="transmembrane region" description="Helical" evidence="5">
    <location>
        <begin position="233"/>
        <end position="253"/>
    </location>
</feature>
<keyword evidence="2 5" id="KW-0812">Transmembrane</keyword>
<keyword evidence="3 5" id="KW-1133">Transmembrane helix</keyword>
<reference evidence="9" key="1">
    <citation type="journal article" date="2019" name="Int. J. Syst. Evol. Microbiol.">
        <title>The Global Catalogue of Microorganisms (GCM) 10K type strain sequencing project: providing services to taxonomists for standard genome sequencing and annotation.</title>
        <authorList>
            <consortium name="The Broad Institute Genomics Platform"/>
            <consortium name="The Broad Institute Genome Sequencing Center for Infectious Disease"/>
            <person name="Wu L."/>
            <person name="Ma J."/>
        </authorList>
    </citation>
    <scope>NUCLEOTIDE SEQUENCE [LARGE SCALE GENOMIC DNA]</scope>
    <source>
        <strain evidence="9">CGMCC 4.7106</strain>
    </source>
</reference>
<protein>
    <submittedName>
        <fullName evidence="8">RDD family protein</fullName>
    </submittedName>
</protein>
<evidence type="ECO:0000259" key="6">
    <source>
        <dbReference type="Pfam" id="PF06271"/>
    </source>
</evidence>
<feature type="transmembrane region" description="Helical" evidence="5">
    <location>
        <begin position="186"/>
        <end position="208"/>
    </location>
</feature>
<evidence type="ECO:0000313" key="9">
    <source>
        <dbReference type="Proteomes" id="UP001597375"/>
    </source>
</evidence>